<gene>
    <name evidence="3" type="ORF">TPSD3_15950</name>
</gene>
<dbReference type="Gene3D" id="2.40.40.10">
    <property type="entry name" value="RlpA-like domain"/>
    <property type="match status" value="1"/>
</dbReference>
<keyword evidence="4" id="KW-1185">Reference proteome</keyword>
<proteinExistence type="predicted"/>
<dbReference type="PANTHER" id="PTHR34183:SF1">
    <property type="entry name" value="ENDOLYTIC PEPTIDOGLYCAN TRANSGLYCOSYLASE RLPA"/>
    <property type="match status" value="1"/>
</dbReference>
<feature type="chain" id="PRO_5012716179" description="RlpA-like protein double-psi beta-barrel domain-containing protein" evidence="2">
    <location>
        <begin position="23"/>
        <end position="188"/>
    </location>
</feature>
<dbReference type="AlphaFoldDB" id="A0A251X5E7"/>
<evidence type="ECO:0000256" key="1">
    <source>
        <dbReference type="SAM" id="MobiDB-lite"/>
    </source>
</evidence>
<evidence type="ECO:0000313" key="3">
    <source>
        <dbReference type="EMBL" id="OUD12575.1"/>
    </source>
</evidence>
<dbReference type="InterPro" id="IPR036908">
    <property type="entry name" value="RlpA-like_sf"/>
</dbReference>
<feature type="signal peptide" evidence="2">
    <location>
        <begin position="1"/>
        <end position="22"/>
    </location>
</feature>
<keyword evidence="2" id="KW-0732">Signal</keyword>
<dbReference type="EMBL" id="MSLT01000023">
    <property type="protein sequence ID" value="OUD12575.1"/>
    <property type="molecule type" value="Genomic_DNA"/>
</dbReference>
<feature type="region of interest" description="Disordered" evidence="1">
    <location>
        <begin position="29"/>
        <end position="74"/>
    </location>
</feature>
<dbReference type="RefSeq" id="WP_086489534.1">
    <property type="nucleotide sequence ID" value="NZ_MSLT01000023.1"/>
</dbReference>
<dbReference type="PANTHER" id="PTHR34183">
    <property type="entry name" value="ENDOLYTIC PEPTIDOGLYCAN TRANSGLYCOSYLASE RLPA"/>
    <property type="match status" value="1"/>
</dbReference>
<sequence length="188" mass="19579">MICLKKNTMGVGLGLVLLSVSACTTKIAPPPPSPITQPKPPATMSSTPPASVTRPQPMVSSPAATPSPVKPPESLATVAIPAPVKMSSSPDVRMYRETGVASSYPISAHGQITASGIPHDAQSLTAAHATLPLLSKVWVQHGQRRKLVTITERLIGDNVLIRLSYQVARDLGIDATRGSVVSLQGIAP</sequence>
<name>A0A251X5E7_9GAMM</name>
<reference evidence="3 4" key="1">
    <citation type="submission" date="2016-12" db="EMBL/GenBank/DDBJ databases">
        <title>Thioflexothrix psekupsii D3 genome sequencing and assembly.</title>
        <authorList>
            <person name="Fomenkov A."/>
            <person name="Vincze T."/>
            <person name="Grabovich M."/>
            <person name="Anton B.P."/>
            <person name="Dubinina G."/>
            <person name="Orlova M."/>
            <person name="Belousova E."/>
            <person name="Roberts R.J."/>
        </authorList>
    </citation>
    <scope>NUCLEOTIDE SEQUENCE [LARGE SCALE GENOMIC DNA]</scope>
    <source>
        <strain evidence="3">D3</strain>
    </source>
</reference>
<feature type="compositionally biased region" description="Pro residues" evidence="1">
    <location>
        <begin position="29"/>
        <end position="41"/>
    </location>
</feature>
<dbReference type="GO" id="GO:0009279">
    <property type="term" value="C:cell outer membrane"/>
    <property type="evidence" value="ECO:0007669"/>
    <property type="project" value="TreeGrafter"/>
</dbReference>
<dbReference type="OrthoDB" id="9779128at2"/>
<dbReference type="CDD" id="cd22268">
    <property type="entry name" value="DPBB_RlpA-like"/>
    <property type="match status" value="1"/>
</dbReference>
<dbReference type="PROSITE" id="PS51257">
    <property type="entry name" value="PROKAR_LIPOPROTEIN"/>
    <property type="match status" value="1"/>
</dbReference>
<organism evidence="3 4">
    <name type="scientific">Thioflexithrix psekupsensis</name>
    <dbReference type="NCBI Taxonomy" id="1570016"/>
    <lineage>
        <taxon>Bacteria</taxon>
        <taxon>Pseudomonadati</taxon>
        <taxon>Pseudomonadota</taxon>
        <taxon>Gammaproteobacteria</taxon>
        <taxon>Thiotrichales</taxon>
        <taxon>Thioflexithrix</taxon>
    </lineage>
</organism>
<feature type="compositionally biased region" description="Low complexity" evidence="1">
    <location>
        <begin position="42"/>
        <end position="53"/>
    </location>
</feature>
<evidence type="ECO:0000313" key="4">
    <source>
        <dbReference type="Proteomes" id="UP000194798"/>
    </source>
</evidence>
<comment type="caution">
    <text evidence="3">The sequence shown here is derived from an EMBL/GenBank/DDBJ whole genome shotgun (WGS) entry which is preliminary data.</text>
</comment>
<protein>
    <recommendedName>
        <fullName evidence="5">RlpA-like protein double-psi beta-barrel domain-containing protein</fullName>
    </recommendedName>
</protein>
<accession>A0A251X5E7</accession>
<evidence type="ECO:0008006" key="5">
    <source>
        <dbReference type="Google" id="ProtNLM"/>
    </source>
</evidence>
<evidence type="ECO:0000256" key="2">
    <source>
        <dbReference type="SAM" id="SignalP"/>
    </source>
</evidence>
<dbReference type="Proteomes" id="UP000194798">
    <property type="component" value="Unassembled WGS sequence"/>
</dbReference>